<proteinExistence type="predicted"/>
<dbReference type="EMBL" id="LAZR01003697">
    <property type="protein sequence ID" value="KKN15597.1"/>
    <property type="molecule type" value="Genomic_DNA"/>
</dbReference>
<gene>
    <name evidence="1" type="ORF">LCGC14_0984470</name>
</gene>
<accession>A0A0F9NU12</accession>
<name>A0A0F9NU12_9ZZZZ</name>
<dbReference type="AlphaFoldDB" id="A0A0F9NU12"/>
<protein>
    <submittedName>
        <fullName evidence="1">Uncharacterized protein</fullName>
    </submittedName>
</protein>
<sequence>MNKIERKASGYVNAGKVHVNQYTVAEDGTIETAYGYVDGTRRYTVAVMPDGSRCDCPFGEAHGITTKTHSHDTALRLAAWKIERINEQ</sequence>
<evidence type="ECO:0000313" key="1">
    <source>
        <dbReference type="EMBL" id="KKN15597.1"/>
    </source>
</evidence>
<organism evidence="1">
    <name type="scientific">marine sediment metagenome</name>
    <dbReference type="NCBI Taxonomy" id="412755"/>
    <lineage>
        <taxon>unclassified sequences</taxon>
        <taxon>metagenomes</taxon>
        <taxon>ecological metagenomes</taxon>
    </lineage>
</organism>
<comment type="caution">
    <text evidence="1">The sequence shown here is derived from an EMBL/GenBank/DDBJ whole genome shotgun (WGS) entry which is preliminary data.</text>
</comment>
<reference evidence="1" key="1">
    <citation type="journal article" date="2015" name="Nature">
        <title>Complex archaea that bridge the gap between prokaryotes and eukaryotes.</title>
        <authorList>
            <person name="Spang A."/>
            <person name="Saw J.H."/>
            <person name="Jorgensen S.L."/>
            <person name="Zaremba-Niedzwiedzka K."/>
            <person name="Martijn J."/>
            <person name="Lind A.E."/>
            <person name="van Eijk R."/>
            <person name="Schleper C."/>
            <person name="Guy L."/>
            <person name="Ettema T.J."/>
        </authorList>
    </citation>
    <scope>NUCLEOTIDE SEQUENCE</scope>
</reference>